<dbReference type="InterPro" id="IPR000917">
    <property type="entry name" value="Sulfatase_N"/>
</dbReference>
<proteinExistence type="inferred from homology"/>
<dbReference type="Gene3D" id="3.40.720.10">
    <property type="entry name" value="Alkaline Phosphatase, subunit A"/>
    <property type="match status" value="1"/>
</dbReference>
<dbReference type="InterPro" id="IPR017850">
    <property type="entry name" value="Alkaline_phosphatase_core_sf"/>
</dbReference>
<comment type="caution">
    <text evidence="7">The sequence shown here is derived from an EMBL/GenBank/DDBJ whole genome shotgun (WGS) entry which is preliminary data.</text>
</comment>
<evidence type="ECO:0000259" key="6">
    <source>
        <dbReference type="Pfam" id="PF00884"/>
    </source>
</evidence>
<evidence type="ECO:0000256" key="3">
    <source>
        <dbReference type="ARBA" id="ARBA00022801"/>
    </source>
</evidence>
<dbReference type="Pfam" id="PF00884">
    <property type="entry name" value="Sulfatase"/>
    <property type="match status" value="1"/>
</dbReference>
<evidence type="ECO:0000256" key="4">
    <source>
        <dbReference type="ARBA" id="ARBA00022837"/>
    </source>
</evidence>
<reference evidence="7" key="1">
    <citation type="journal article" date="2014" name="Front. Microbiol.">
        <title>High frequency of phylogenetically diverse reductive dehalogenase-homologous genes in deep subseafloor sedimentary metagenomes.</title>
        <authorList>
            <person name="Kawai M."/>
            <person name="Futagami T."/>
            <person name="Toyoda A."/>
            <person name="Takaki Y."/>
            <person name="Nishi S."/>
            <person name="Hori S."/>
            <person name="Arai W."/>
            <person name="Tsubouchi T."/>
            <person name="Morono Y."/>
            <person name="Uchiyama I."/>
            <person name="Ito T."/>
            <person name="Fujiyama A."/>
            <person name="Inagaki F."/>
            <person name="Takami H."/>
        </authorList>
    </citation>
    <scope>NUCLEOTIDE SEQUENCE</scope>
    <source>
        <strain evidence="7">Expedition CK06-06</strain>
    </source>
</reference>
<keyword evidence="4" id="KW-0106">Calcium</keyword>
<keyword evidence="5" id="KW-0325">Glycoprotein</keyword>
<keyword evidence="2" id="KW-0479">Metal-binding</keyword>
<dbReference type="PANTHER" id="PTHR10342:SF274">
    <property type="entry name" value="ARYLSULFATASE B"/>
    <property type="match status" value="1"/>
</dbReference>
<dbReference type="EMBL" id="BART01017344">
    <property type="protein sequence ID" value="GAG76695.1"/>
    <property type="molecule type" value="Genomic_DNA"/>
</dbReference>
<evidence type="ECO:0000256" key="2">
    <source>
        <dbReference type="ARBA" id="ARBA00022723"/>
    </source>
</evidence>
<dbReference type="InterPro" id="IPR047115">
    <property type="entry name" value="ARSB"/>
</dbReference>
<dbReference type="SUPFAM" id="SSF53649">
    <property type="entry name" value="Alkaline phosphatase-like"/>
    <property type="match status" value="1"/>
</dbReference>
<dbReference type="PANTHER" id="PTHR10342">
    <property type="entry name" value="ARYLSULFATASE"/>
    <property type="match status" value="1"/>
</dbReference>
<name>X1A3M9_9ZZZZ</name>
<feature type="non-terminal residue" evidence="7">
    <location>
        <position position="174"/>
    </location>
</feature>
<dbReference type="PROSITE" id="PS00523">
    <property type="entry name" value="SULFATASE_1"/>
    <property type="match status" value="1"/>
</dbReference>
<sequence length="174" mass="18947">MKNIRRHIMLATLLLILPLLSLAGAKNGSIQHDAEYAILEAQNSEAWAADDQAIDKKLAEIRKKNGGKPPNIVYILLDDVGFGEIGMDELSVIRGYKTPNLSTFAKEGLSLQRAYSEPSCTPTRVAMMTGRYPIRTGLTEAKTTLSGEGLSGEEVTVAEVLRDAGYNTSHVGKW</sequence>
<dbReference type="GO" id="GO:0046872">
    <property type="term" value="F:metal ion binding"/>
    <property type="evidence" value="ECO:0007669"/>
    <property type="project" value="UniProtKB-KW"/>
</dbReference>
<protein>
    <recommendedName>
        <fullName evidence="6">Sulfatase N-terminal domain-containing protein</fullName>
    </recommendedName>
</protein>
<dbReference type="InterPro" id="IPR024607">
    <property type="entry name" value="Sulfatase_CS"/>
</dbReference>
<accession>X1A3M9</accession>
<keyword evidence="3" id="KW-0378">Hydrolase</keyword>
<dbReference type="GO" id="GO:0008484">
    <property type="term" value="F:sulfuric ester hydrolase activity"/>
    <property type="evidence" value="ECO:0007669"/>
    <property type="project" value="InterPro"/>
</dbReference>
<organism evidence="7">
    <name type="scientific">marine sediment metagenome</name>
    <dbReference type="NCBI Taxonomy" id="412755"/>
    <lineage>
        <taxon>unclassified sequences</taxon>
        <taxon>metagenomes</taxon>
        <taxon>ecological metagenomes</taxon>
    </lineage>
</organism>
<comment type="similarity">
    <text evidence="1">Belongs to the sulfatase family.</text>
</comment>
<evidence type="ECO:0000256" key="5">
    <source>
        <dbReference type="ARBA" id="ARBA00023180"/>
    </source>
</evidence>
<evidence type="ECO:0000256" key="1">
    <source>
        <dbReference type="ARBA" id="ARBA00008779"/>
    </source>
</evidence>
<feature type="domain" description="Sulfatase N-terminal" evidence="6">
    <location>
        <begin position="70"/>
        <end position="174"/>
    </location>
</feature>
<dbReference type="AlphaFoldDB" id="X1A3M9"/>
<evidence type="ECO:0000313" key="7">
    <source>
        <dbReference type="EMBL" id="GAG76695.1"/>
    </source>
</evidence>
<gene>
    <name evidence="7" type="ORF">S01H4_33044</name>
</gene>